<keyword evidence="1" id="KW-0812">Transmembrane</keyword>
<reference evidence="3" key="1">
    <citation type="submission" date="2018-06" db="EMBL/GenBank/DDBJ databases">
        <authorList>
            <person name="Zhirakovskaya E."/>
        </authorList>
    </citation>
    <scope>NUCLEOTIDE SEQUENCE</scope>
</reference>
<dbReference type="AlphaFoldDB" id="A0A3B0RUM8"/>
<accession>A0A3B0RUM8</accession>
<keyword evidence="1" id="KW-0472">Membrane</keyword>
<sequence>MAIKHYKLMRWHVWLGWLIGVPIIIWTASGLLMVARPIEEVRGTHLRETVESPAIAYDKLKLFADQKRNISGAKLVNSGKSPLWIVEYSDGGQSRFDAMNGELLDDISGKQARQIAEELYKPDEAVTLVRAFARDASPFDLRRERPSWQVKFADGTNIYVDRETGEVLALRTQFWRAFDFMWGLHIMDLQTRKDTSHPILIFFAVISLLGSILGFFMLFTRRRKPRKK</sequence>
<dbReference type="PANTHER" id="PTHR34219:SF6">
    <property type="entry name" value="BLR3280 PROTEIN"/>
    <property type="match status" value="1"/>
</dbReference>
<dbReference type="InterPro" id="IPR005625">
    <property type="entry name" value="PepSY-ass_TM"/>
</dbReference>
<feature type="transmembrane region" description="Helical" evidence="1">
    <location>
        <begin position="199"/>
        <end position="219"/>
    </location>
</feature>
<evidence type="ECO:0000259" key="2">
    <source>
        <dbReference type="Pfam" id="PF03413"/>
    </source>
</evidence>
<dbReference type="InterPro" id="IPR025711">
    <property type="entry name" value="PepSY"/>
</dbReference>
<feature type="transmembrane region" description="Helical" evidence="1">
    <location>
        <begin position="12"/>
        <end position="35"/>
    </location>
</feature>
<proteinExistence type="predicted"/>
<protein>
    <recommendedName>
        <fullName evidence="2">PepSY domain-containing protein</fullName>
    </recommendedName>
</protein>
<feature type="domain" description="PepSY" evidence="2">
    <location>
        <begin position="107"/>
        <end position="169"/>
    </location>
</feature>
<keyword evidence="1" id="KW-1133">Transmembrane helix</keyword>
<evidence type="ECO:0000256" key="1">
    <source>
        <dbReference type="SAM" id="Phobius"/>
    </source>
</evidence>
<dbReference type="Pfam" id="PF03929">
    <property type="entry name" value="PepSY_TM"/>
    <property type="match status" value="1"/>
</dbReference>
<dbReference type="PANTHER" id="PTHR34219">
    <property type="entry name" value="IRON-REGULATED INNER MEMBRANE PROTEIN-RELATED"/>
    <property type="match status" value="1"/>
</dbReference>
<gene>
    <name evidence="3" type="ORF">MNBD_ALPHA04-508</name>
</gene>
<organism evidence="3">
    <name type="scientific">hydrothermal vent metagenome</name>
    <dbReference type="NCBI Taxonomy" id="652676"/>
    <lineage>
        <taxon>unclassified sequences</taxon>
        <taxon>metagenomes</taxon>
        <taxon>ecological metagenomes</taxon>
    </lineage>
</organism>
<dbReference type="EMBL" id="UOEF01000137">
    <property type="protein sequence ID" value="VAV92196.1"/>
    <property type="molecule type" value="Genomic_DNA"/>
</dbReference>
<dbReference type="Pfam" id="PF03413">
    <property type="entry name" value="PepSY"/>
    <property type="match status" value="1"/>
</dbReference>
<name>A0A3B0RUM8_9ZZZZ</name>
<evidence type="ECO:0000313" key="3">
    <source>
        <dbReference type="EMBL" id="VAV92196.1"/>
    </source>
</evidence>